<feature type="binding site" evidence="10">
    <location>
        <position position="22"/>
    </location>
    <ligand>
        <name>(6S)-5-formyl-5,6,7,8-tetrahydrofolate</name>
        <dbReference type="ChEBI" id="CHEBI:57457"/>
    </ligand>
</feature>
<keyword evidence="4 10" id="KW-0479">Metal-binding</keyword>
<keyword evidence="9 10" id="KW-0342">GTP-binding</keyword>
<protein>
    <recommendedName>
        <fullName evidence="10">tRNA modification GTPase MnmE</fullName>
        <ecNumber evidence="10">3.6.-.-</ecNumber>
    </recommendedName>
</protein>
<dbReference type="RefSeq" id="WP_304542402.1">
    <property type="nucleotide sequence ID" value="NZ_JARPTC010000012.1"/>
</dbReference>
<feature type="binding site" evidence="10">
    <location>
        <position position="461"/>
    </location>
    <ligand>
        <name>(6S)-5-formyl-5,6,7,8-tetrahydrofolate</name>
        <dbReference type="ChEBI" id="CHEBI:57457"/>
    </ligand>
</feature>
<dbReference type="InterPro" id="IPR004520">
    <property type="entry name" value="GTPase_MnmE"/>
</dbReference>
<dbReference type="Gene3D" id="3.40.50.300">
    <property type="entry name" value="P-loop containing nucleotide triphosphate hydrolases"/>
    <property type="match status" value="1"/>
</dbReference>
<dbReference type="PANTHER" id="PTHR42714:SF2">
    <property type="entry name" value="TRNA MODIFICATION GTPASE GTPBP3, MITOCHONDRIAL"/>
    <property type="match status" value="1"/>
</dbReference>
<dbReference type="InterPro" id="IPR027266">
    <property type="entry name" value="TrmE/GcvT-like"/>
</dbReference>
<evidence type="ECO:0000256" key="2">
    <source>
        <dbReference type="ARBA" id="ARBA00022490"/>
    </source>
</evidence>
<evidence type="ECO:0000256" key="7">
    <source>
        <dbReference type="ARBA" id="ARBA00022842"/>
    </source>
</evidence>
<dbReference type="GO" id="GO:0003924">
    <property type="term" value="F:GTPase activity"/>
    <property type="evidence" value="ECO:0007669"/>
    <property type="project" value="UniProtKB-UniRule"/>
</dbReference>
<evidence type="ECO:0000256" key="4">
    <source>
        <dbReference type="ARBA" id="ARBA00022723"/>
    </source>
</evidence>
<evidence type="ECO:0000256" key="11">
    <source>
        <dbReference type="RuleBase" id="RU003313"/>
    </source>
</evidence>
<feature type="binding site" evidence="10">
    <location>
        <position position="87"/>
    </location>
    <ligand>
        <name>(6S)-5-formyl-5,6,7,8-tetrahydrofolate</name>
        <dbReference type="ChEBI" id="CHEBI:57457"/>
    </ligand>
</feature>
<feature type="binding site" evidence="10">
    <location>
        <position position="251"/>
    </location>
    <ligand>
        <name>K(+)</name>
        <dbReference type="ChEBI" id="CHEBI:29103"/>
    </ligand>
</feature>
<dbReference type="InterPro" id="IPR027417">
    <property type="entry name" value="P-loop_NTPase"/>
</dbReference>
<dbReference type="EMBL" id="JARPTC010000012">
    <property type="protein sequence ID" value="MDO7787258.1"/>
    <property type="molecule type" value="Genomic_DNA"/>
</dbReference>
<dbReference type="InterPro" id="IPR025867">
    <property type="entry name" value="MnmE_helical"/>
</dbReference>
<dbReference type="FunFam" id="3.40.50.300:FF:000494">
    <property type="entry name" value="tRNA modification GTPase MnmE"/>
    <property type="match status" value="1"/>
</dbReference>
<dbReference type="SUPFAM" id="SSF52540">
    <property type="entry name" value="P-loop containing nucleoside triphosphate hydrolases"/>
    <property type="match status" value="1"/>
</dbReference>
<evidence type="ECO:0000256" key="1">
    <source>
        <dbReference type="ARBA" id="ARBA00011043"/>
    </source>
</evidence>
<name>A0AAW7ZDA3_9FIRM</name>
<feature type="domain" description="TrmE-type G" evidence="12">
    <location>
        <begin position="222"/>
        <end position="382"/>
    </location>
</feature>
<reference evidence="13" key="2">
    <citation type="submission" date="2023-03" db="EMBL/GenBank/DDBJ databases">
        <authorList>
            <person name="Zhang Z."/>
        </authorList>
    </citation>
    <scope>NUCLEOTIDE SEQUENCE</scope>
    <source>
        <strain evidence="13">DSA</strain>
    </source>
</reference>
<evidence type="ECO:0000256" key="5">
    <source>
        <dbReference type="ARBA" id="ARBA00022741"/>
    </source>
</evidence>
<dbReference type="FunFam" id="3.30.1360.120:FF:000003">
    <property type="entry name" value="tRNA modification GTPase MnmE"/>
    <property type="match status" value="1"/>
</dbReference>
<keyword evidence="3 10" id="KW-0819">tRNA processing</keyword>
<gene>
    <name evidence="10 13" type="primary">mnmE</name>
    <name evidence="10" type="synonym">trmE</name>
    <name evidence="13" type="ORF">P6N53_08505</name>
</gene>
<comment type="caution">
    <text evidence="10">Lacks conserved residue(s) required for the propagation of feature annotation.</text>
</comment>
<keyword evidence="5 10" id="KW-0547">Nucleotide-binding</keyword>
<dbReference type="PANTHER" id="PTHR42714">
    <property type="entry name" value="TRNA MODIFICATION GTPASE GTPBP3"/>
    <property type="match status" value="1"/>
</dbReference>
<dbReference type="CDD" id="cd04164">
    <property type="entry name" value="trmE"/>
    <property type="match status" value="1"/>
</dbReference>
<dbReference type="AlphaFoldDB" id="A0AAW7ZDA3"/>
<dbReference type="HAMAP" id="MF_00379">
    <property type="entry name" value="GTPase_MnmE"/>
    <property type="match status" value="1"/>
</dbReference>
<dbReference type="NCBIfam" id="TIGR00231">
    <property type="entry name" value="small_GTP"/>
    <property type="match status" value="1"/>
</dbReference>
<comment type="subcellular location">
    <subcellularLocation>
        <location evidence="10">Cytoplasm</location>
    </subcellularLocation>
</comment>
<proteinExistence type="inferred from homology"/>
<dbReference type="NCBIfam" id="NF003661">
    <property type="entry name" value="PRK05291.1-3"/>
    <property type="match status" value="1"/>
</dbReference>
<dbReference type="Pfam" id="PF01926">
    <property type="entry name" value="MMR_HSR1"/>
    <property type="match status" value="1"/>
</dbReference>
<reference evidence="13" key="1">
    <citation type="journal article" date="2023" name="J. Hazard. Mater.">
        <title>Anaerobic biodegradation of pyrene and benzo[a]pyrene by a new sulfate-reducing Desulforamulus aquiferis strain DSA.</title>
        <authorList>
            <person name="Zhang Z."/>
            <person name="Sun J."/>
            <person name="Gong X."/>
            <person name="Wang C."/>
            <person name="Wang H."/>
        </authorList>
    </citation>
    <scope>NUCLEOTIDE SEQUENCE</scope>
    <source>
        <strain evidence="13">DSA</strain>
    </source>
</reference>
<evidence type="ECO:0000256" key="3">
    <source>
        <dbReference type="ARBA" id="ARBA00022694"/>
    </source>
</evidence>
<dbReference type="InterPro" id="IPR018948">
    <property type="entry name" value="GTP-bd_TrmE_N"/>
</dbReference>
<dbReference type="Pfam" id="PF10396">
    <property type="entry name" value="TrmE_N"/>
    <property type="match status" value="1"/>
</dbReference>
<dbReference type="PRINTS" id="PR00449">
    <property type="entry name" value="RASTRNSFRMNG"/>
</dbReference>
<dbReference type="GO" id="GO:0046872">
    <property type="term" value="F:metal ion binding"/>
    <property type="evidence" value="ECO:0007669"/>
    <property type="project" value="UniProtKB-KW"/>
</dbReference>
<dbReference type="EC" id="3.6.-.-" evidence="10"/>
<dbReference type="Gene3D" id="3.30.1360.120">
    <property type="entry name" value="Probable tRNA modification gtpase trme, domain 1"/>
    <property type="match status" value="1"/>
</dbReference>
<evidence type="ECO:0000256" key="10">
    <source>
        <dbReference type="HAMAP-Rule" id="MF_00379"/>
    </source>
</evidence>
<feature type="binding site" evidence="10">
    <location>
        <position position="256"/>
    </location>
    <ligand>
        <name>K(+)</name>
        <dbReference type="ChEBI" id="CHEBI:29103"/>
    </ligand>
</feature>
<feature type="binding site" evidence="10">
    <location>
        <begin position="251"/>
        <end position="257"/>
    </location>
    <ligand>
        <name>GTP</name>
        <dbReference type="ChEBI" id="CHEBI:37565"/>
    </ligand>
</feature>
<evidence type="ECO:0000256" key="9">
    <source>
        <dbReference type="ARBA" id="ARBA00023134"/>
    </source>
</evidence>
<feature type="binding site" evidence="10">
    <location>
        <position position="126"/>
    </location>
    <ligand>
        <name>(6S)-5-formyl-5,6,7,8-tetrahydrofolate</name>
        <dbReference type="ChEBI" id="CHEBI:57457"/>
    </ligand>
</feature>
<dbReference type="InterPro" id="IPR031168">
    <property type="entry name" value="G_TrmE"/>
</dbReference>
<keyword evidence="7 10" id="KW-0460">Magnesium</keyword>
<dbReference type="GO" id="GO:0002098">
    <property type="term" value="P:tRNA wobble uridine modification"/>
    <property type="evidence" value="ECO:0007669"/>
    <property type="project" value="TreeGrafter"/>
</dbReference>
<dbReference type="Gene3D" id="1.20.120.430">
    <property type="entry name" value="tRNA modification GTPase MnmE domain 2"/>
    <property type="match status" value="1"/>
</dbReference>
<dbReference type="InterPro" id="IPR005225">
    <property type="entry name" value="Small_GTP-bd"/>
</dbReference>
<dbReference type="PROSITE" id="PS51709">
    <property type="entry name" value="G_TRME"/>
    <property type="match status" value="1"/>
</dbReference>
<keyword evidence="2 10" id="KW-0963">Cytoplasm</keyword>
<dbReference type="GO" id="GO:0030488">
    <property type="term" value="P:tRNA methylation"/>
    <property type="evidence" value="ECO:0007669"/>
    <property type="project" value="TreeGrafter"/>
</dbReference>
<dbReference type="NCBIfam" id="TIGR00450">
    <property type="entry name" value="mnmE_trmE_thdF"/>
    <property type="match status" value="1"/>
</dbReference>
<evidence type="ECO:0000256" key="8">
    <source>
        <dbReference type="ARBA" id="ARBA00022958"/>
    </source>
</evidence>
<feature type="binding site" evidence="10">
    <location>
        <position position="257"/>
    </location>
    <ligand>
        <name>Mg(2+)</name>
        <dbReference type="ChEBI" id="CHEBI:18420"/>
    </ligand>
</feature>
<dbReference type="GO" id="GO:0042802">
    <property type="term" value="F:identical protein binding"/>
    <property type="evidence" value="ECO:0007669"/>
    <property type="project" value="UniProtKB-ARBA"/>
</dbReference>
<feature type="binding site" evidence="10">
    <location>
        <position position="253"/>
    </location>
    <ligand>
        <name>K(+)</name>
        <dbReference type="ChEBI" id="CHEBI:29103"/>
    </ligand>
</feature>
<comment type="cofactor">
    <cofactor evidence="10">
        <name>K(+)</name>
        <dbReference type="ChEBI" id="CHEBI:29103"/>
    </cofactor>
    <text evidence="10">Binds 1 potassium ion per subunit.</text>
</comment>
<dbReference type="InterPro" id="IPR006073">
    <property type="entry name" value="GTP-bd"/>
</dbReference>
<keyword evidence="14" id="KW-1185">Reference proteome</keyword>
<comment type="caution">
    <text evidence="13">The sequence shown here is derived from an EMBL/GenBank/DDBJ whole genome shotgun (WGS) entry which is preliminary data.</text>
</comment>
<comment type="similarity">
    <text evidence="1 10 11">Belongs to the TRAFAC class TrmE-Era-EngA-EngB-Septin-like GTPase superfamily. TrmE GTPase family.</text>
</comment>
<dbReference type="GO" id="GO:0005829">
    <property type="term" value="C:cytosol"/>
    <property type="evidence" value="ECO:0007669"/>
    <property type="project" value="TreeGrafter"/>
</dbReference>
<feature type="binding site" evidence="10">
    <location>
        <position position="236"/>
    </location>
    <ligand>
        <name>Mg(2+)</name>
        <dbReference type="ChEBI" id="CHEBI:18420"/>
    </ligand>
</feature>
<feature type="binding site" evidence="10">
    <location>
        <begin position="232"/>
        <end position="237"/>
    </location>
    <ligand>
        <name>GTP</name>
        <dbReference type="ChEBI" id="CHEBI:37565"/>
    </ligand>
</feature>
<dbReference type="Pfam" id="PF12631">
    <property type="entry name" value="MnmE_helical"/>
    <property type="match status" value="1"/>
</dbReference>
<feature type="binding site" evidence="10">
    <location>
        <position position="232"/>
    </location>
    <ligand>
        <name>K(+)</name>
        <dbReference type="ChEBI" id="CHEBI:29103"/>
    </ligand>
</feature>
<comment type="subunit">
    <text evidence="10">Homodimer. Heterotetramer of two MnmE and two MnmG subunits.</text>
</comment>
<sequence length="461" mass="50489">MLDDTIVAIATPPGEGSIGIIRISGSEAIAIGMIVFRPKKNTDWFKKDNYKLVYGHIIDPESDEVIDEVILSIMRGPKSFTAEDVVEISCHGGIVPLNRVLKTVLNQGARFAEAGEFSKRAFINGRLDLAQAESIIDLIRSKTEAGAKIAISQLGGKLSKRVSALQSDVLGQLAKIEAIIDFPEDDLPEATLDEMSLCTAELINEINKILESAESGKIYREGLQTIIVGKPNVGKSSLLNALLKEQRAIVTDIPGTTRDVIEEVLNIRGVPLKIMDTAGLRETQDLVEQLGVERTRKFLDQAELILMVVDAITGISEEDKNIIKLIKGKKTIFLINKIDLEARKVTAEEIQKIIDGNPVLEISAKNEIGLDKLEQTILELVLEGKVTAADNILVSNTRHKHALERAAFHLSEVLKGIRDGIPPDLVSIDIKSAWEILGEITGNNVTEDLIDRIFADFCIGK</sequence>
<evidence type="ECO:0000256" key="6">
    <source>
        <dbReference type="ARBA" id="ARBA00022801"/>
    </source>
</evidence>
<keyword evidence="8 10" id="KW-0630">Potassium</keyword>
<feature type="binding site" evidence="10">
    <location>
        <begin position="276"/>
        <end position="279"/>
    </location>
    <ligand>
        <name>GTP</name>
        <dbReference type="ChEBI" id="CHEBI:37565"/>
    </ligand>
</feature>
<keyword evidence="6 10" id="KW-0378">Hydrolase</keyword>
<dbReference type="GO" id="GO:0005525">
    <property type="term" value="F:GTP binding"/>
    <property type="evidence" value="ECO:0007669"/>
    <property type="project" value="UniProtKB-UniRule"/>
</dbReference>
<organism evidence="13 14">
    <name type="scientific">Desulforamulus aquiferis</name>
    <dbReference type="NCBI Taxonomy" id="1397668"/>
    <lineage>
        <taxon>Bacteria</taxon>
        <taxon>Bacillati</taxon>
        <taxon>Bacillota</taxon>
        <taxon>Clostridia</taxon>
        <taxon>Eubacteriales</taxon>
        <taxon>Peptococcaceae</taxon>
        <taxon>Desulforamulus</taxon>
    </lineage>
</organism>
<dbReference type="Proteomes" id="UP001172911">
    <property type="component" value="Unassembled WGS sequence"/>
</dbReference>
<evidence type="ECO:0000313" key="14">
    <source>
        <dbReference type="Proteomes" id="UP001172911"/>
    </source>
</evidence>
<dbReference type="InterPro" id="IPR027368">
    <property type="entry name" value="MnmE_dom2"/>
</dbReference>
<evidence type="ECO:0000313" key="13">
    <source>
        <dbReference type="EMBL" id="MDO7787258.1"/>
    </source>
</evidence>
<evidence type="ECO:0000259" key="12">
    <source>
        <dbReference type="PROSITE" id="PS51709"/>
    </source>
</evidence>
<dbReference type="CDD" id="cd14858">
    <property type="entry name" value="TrmE_N"/>
    <property type="match status" value="1"/>
</dbReference>
<accession>A0AAW7ZDA3</accession>
<comment type="function">
    <text evidence="10">Exhibits a very high intrinsic GTPase hydrolysis rate. Involved in the addition of a carboxymethylaminomethyl (cmnm) group at the wobble position (U34) of certain tRNAs, forming tRNA-cmnm(5)s(2)U34.</text>
</comment>